<dbReference type="RefSeq" id="WP_393177397.1">
    <property type="nucleotide sequence ID" value="NZ_JBICRM010000065.1"/>
</dbReference>
<comment type="caution">
    <text evidence="2">The sequence shown here is derived from an EMBL/GenBank/DDBJ whole genome shotgun (WGS) entry which is preliminary data.</text>
</comment>
<feature type="transmembrane region" description="Helical" evidence="1">
    <location>
        <begin position="69"/>
        <end position="90"/>
    </location>
</feature>
<feature type="transmembrane region" description="Helical" evidence="1">
    <location>
        <begin position="134"/>
        <end position="155"/>
    </location>
</feature>
<organism evidence="2 3">
    <name type="scientific">Nonomuraea marmarensis</name>
    <dbReference type="NCBI Taxonomy" id="3351344"/>
    <lineage>
        <taxon>Bacteria</taxon>
        <taxon>Bacillati</taxon>
        <taxon>Actinomycetota</taxon>
        <taxon>Actinomycetes</taxon>
        <taxon>Streptosporangiales</taxon>
        <taxon>Streptosporangiaceae</taxon>
        <taxon>Nonomuraea</taxon>
    </lineage>
</organism>
<keyword evidence="1" id="KW-0812">Transmembrane</keyword>
<keyword evidence="1" id="KW-1133">Transmembrane helix</keyword>
<evidence type="ECO:0000313" key="2">
    <source>
        <dbReference type="EMBL" id="MFG1711022.1"/>
    </source>
</evidence>
<evidence type="ECO:0000256" key="1">
    <source>
        <dbReference type="SAM" id="Phobius"/>
    </source>
</evidence>
<accession>A0ABW7AXV1</accession>
<name>A0ABW7AXV1_9ACTN</name>
<evidence type="ECO:0000313" key="3">
    <source>
        <dbReference type="Proteomes" id="UP001603978"/>
    </source>
</evidence>
<dbReference type="Proteomes" id="UP001603978">
    <property type="component" value="Unassembled WGS sequence"/>
</dbReference>
<proteinExistence type="predicted"/>
<gene>
    <name evidence="2" type="ORF">ACFLIM_48475</name>
</gene>
<feature type="transmembrane region" description="Helical" evidence="1">
    <location>
        <begin position="46"/>
        <end position="63"/>
    </location>
</feature>
<dbReference type="EMBL" id="JBICRM010000065">
    <property type="protein sequence ID" value="MFG1711022.1"/>
    <property type="molecule type" value="Genomic_DNA"/>
</dbReference>
<sequence length="156" mass="17859">MLKRILGFRGLGAIEPPARDESLSSERIKHLELIQNIVTRFSANSFVIKGWTITASSAFYAYVATHLDWRVAATALAPVLLFWYLDAYFLRQERLFRCLYNDVRRAEIQTEPFSMDISPYFKGRATIKVAFSRTLWPFYLIIFGLGISLLIGSLVA</sequence>
<keyword evidence="1" id="KW-0472">Membrane</keyword>
<protein>
    <submittedName>
        <fullName evidence="2">Uncharacterized protein</fullName>
    </submittedName>
</protein>
<reference evidence="2 3" key="1">
    <citation type="submission" date="2024-10" db="EMBL/GenBank/DDBJ databases">
        <authorList>
            <person name="Topkara A.R."/>
            <person name="Saygin H."/>
        </authorList>
    </citation>
    <scope>NUCLEOTIDE SEQUENCE [LARGE SCALE GENOMIC DNA]</scope>
    <source>
        <strain evidence="2 3">M3C6</strain>
    </source>
</reference>
<keyword evidence="3" id="KW-1185">Reference proteome</keyword>